<dbReference type="OrthoDB" id="2637024at2759"/>
<evidence type="ECO:0000313" key="1">
    <source>
        <dbReference type="EMBL" id="CDO68276.1"/>
    </source>
</evidence>
<name>A0A060S2A0_PYCCI</name>
<protein>
    <submittedName>
        <fullName evidence="1">Uncharacterized protein</fullName>
    </submittedName>
</protein>
<dbReference type="HOGENOM" id="CLU_1982688_0_0_1"/>
<evidence type="ECO:0000313" key="2">
    <source>
        <dbReference type="Proteomes" id="UP000029665"/>
    </source>
</evidence>
<sequence length="126" mass="14333">MSHWNDSSLRLPSYRESLVVRYHPYARKQGKPVERLMIKRTVDNRYDQEPTPVAENPGIPAHAVALPDALDDVAQTLDRALSRGVEDGLKRRRSLTSLIIDLALAVRNSYRSSRVSKKRVTIAKKK</sequence>
<accession>A0A060S2A0</accession>
<dbReference type="OMA" id="SHLERYH"/>
<reference evidence="1" key="1">
    <citation type="submission" date="2014-01" db="EMBL/GenBank/DDBJ databases">
        <title>The genome of the white-rot fungus Pycnoporus cinnabarinus: a basidiomycete model with a versatile arsenal for lignocellulosic biomass breakdown.</title>
        <authorList>
            <person name="Levasseur A."/>
            <person name="Lomascolo A."/>
            <person name="Ruiz-Duenas F.J."/>
            <person name="Uzan E."/>
            <person name="Piumi F."/>
            <person name="Kues U."/>
            <person name="Ram A.F.J."/>
            <person name="Murat C."/>
            <person name="Haon M."/>
            <person name="Benoit I."/>
            <person name="Arfi Y."/>
            <person name="Chevret D."/>
            <person name="Drula E."/>
            <person name="Kwon M.J."/>
            <person name="Gouret P."/>
            <person name="Lesage-Meessen L."/>
            <person name="Lombard V."/>
            <person name="Mariette J."/>
            <person name="Noirot C."/>
            <person name="Park J."/>
            <person name="Patyshakuliyeva A."/>
            <person name="Wieneger R.A.B."/>
            <person name="Wosten H.A.B."/>
            <person name="Martin F."/>
            <person name="Coutinho P.M."/>
            <person name="de Vries R."/>
            <person name="Martinez A.T."/>
            <person name="Klopp C."/>
            <person name="Pontarotti P."/>
            <person name="Henrissat B."/>
            <person name="Record E."/>
        </authorList>
    </citation>
    <scope>NUCLEOTIDE SEQUENCE [LARGE SCALE GENOMIC DNA]</scope>
    <source>
        <strain evidence="1">BRFM137</strain>
    </source>
</reference>
<gene>
    <name evidence="1" type="ORF">BN946_scf184799.g3</name>
</gene>
<organism evidence="1 2">
    <name type="scientific">Pycnoporus cinnabarinus</name>
    <name type="common">Cinnabar-red polypore</name>
    <name type="synonym">Trametes cinnabarina</name>
    <dbReference type="NCBI Taxonomy" id="5643"/>
    <lineage>
        <taxon>Eukaryota</taxon>
        <taxon>Fungi</taxon>
        <taxon>Dikarya</taxon>
        <taxon>Basidiomycota</taxon>
        <taxon>Agaricomycotina</taxon>
        <taxon>Agaricomycetes</taxon>
        <taxon>Polyporales</taxon>
        <taxon>Polyporaceae</taxon>
        <taxon>Trametes</taxon>
    </lineage>
</organism>
<dbReference type="EMBL" id="CCBP010000011">
    <property type="protein sequence ID" value="CDO68276.1"/>
    <property type="molecule type" value="Genomic_DNA"/>
</dbReference>
<comment type="caution">
    <text evidence="1">The sequence shown here is derived from an EMBL/GenBank/DDBJ whole genome shotgun (WGS) entry which is preliminary data.</text>
</comment>
<proteinExistence type="predicted"/>
<dbReference type="Proteomes" id="UP000029665">
    <property type="component" value="Unassembled WGS sequence"/>
</dbReference>
<dbReference type="AlphaFoldDB" id="A0A060S2A0"/>
<keyword evidence="2" id="KW-1185">Reference proteome</keyword>